<evidence type="ECO:0000313" key="2">
    <source>
        <dbReference type="Proteomes" id="UP000650424"/>
    </source>
</evidence>
<protein>
    <submittedName>
        <fullName evidence="1">Exo-alpha-sialidase</fullName>
    </submittedName>
</protein>
<accession>A0ABR6ZWX2</accession>
<proteinExistence type="predicted"/>
<name>A0ABR6ZWX2_9BURK</name>
<dbReference type="InterPro" id="IPR015943">
    <property type="entry name" value="WD40/YVTN_repeat-like_dom_sf"/>
</dbReference>
<comment type="caution">
    <text evidence="1">The sequence shown here is derived from an EMBL/GenBank/DDBJ whole genome shotgun (WGS) entry which is preliminary data.</text>
</comment>
<gene>
    <name evidence="1" type="ORF">H8L32_23050</name>
</gene>
<keyword evidence="2" id="KW-1185">Reference proteome</keyword>
<dbReference type="Proteomes" id="UP000650424">
    <property type="component" value="Unassembled WGS sequence"/>
</dbReference>
<dbReference type="RefSeq" id="WP_186949836.1">
    <property type="nucleotide sequence ID" value="NZ_JACOGF010000015.1"/>
</dbReference>
<dbReference type="EMBL" id="JACOGF010000015">
    <property type="protein sequence ID" value="MBC3920360.1"/>
    <property type="molecule type" value="Genomic_DNA"/>
</dbReference>
<reference evidence="1 2" key="1">
    <citation type="submission" date="2020-08" db="EMBL/GenBank/DDBJ databases">
        <title>Novel species isolated from subtropical streams in China.</title>
        <authorList>
            <person name="Lu H."/>
        </authorList>
    </citation>
    <scope>NUCLEOTIDE SEQUENCE [LARGE SCALE GENOMIC DNA]</scope>
    <source>
        <strain evidence="1 2">CY18W</strain>
    </source>
</reference>
<dbReference type="Gene3D" id="2.130.10.10">
    <property type="entry name" value="YVTN repeat-like/Quinoprotein amine dehydrogenase"/>
    <property type="match status" value="1"/>
</dbReference>
<dbReference type="SUPFAM" id="SSF110296">
    <property type="entry name" value="Oligoxyloglucan reducing end-specific cellobiohydrolase"/>
    <property type="match status" value="1"/>
</dbReference>
<dbReference type="CDD" id="cd15482">
    <property type="entry name" value="Sialidase_non-viral"/>
    <property type="match status" value="1"/>
</dbReference>
<organism evidence="1 2">
    <name type="scientific">Undibacterium hunanense</name>
    <dbReference type="NCBI Taxonomy" id="2762292"/>
    <lineage>
        <taxon>Bacteria</taxon>
        <taxon>Pseudomonadati</taxon>
        <taxon>Pseudomonadota</taxon>
        <taxon>Betaproteobacteria</taxon>
        <taxon>Burkholderiales</taxon>
        <taxon>Oxalobacteraceae</taxon>
        <taxon>Undibacterium</taxon>
    </lineage>
</organism>
<evidence type="ECO:0000313" key="1">
    <source>
        <dbReference type="EMBL" id="MBC3920360.1"/>
    </source>
</evidence>
<sequence length="552" mass="57286">MPFNPRQKNEKYIVGDIVDMAGQPNYVENSTGKWMIANGSFVAGSLLSTTLKNALAADVSSPKVSMSSYGNLMAATQVLTTSQFACGPVAGVQAVQCQTAGGIAEALIFDASGVTKVQPVVSGANSAGGQNIHSLTSNGSAFFDFYHNASGILKCRTSTDGKTWSDLSLTGLPSTYTSPTDGWNVGNSVVNAPYNSGGLSYGAAGSSLAFWCGARFLYVTGNATNANVVASTSTDGISWGGDQSVAVLGSASISMSTNALSFVYKNGNTVFLLYQSGVQRVTTDGGVTWSTPTGLNATQGSTSRMQINATVPAKLTIYNSANGLIYYSANGGATWVSRALPAGFGYSNTCSFAYAGSTVLLTQSSTSGTGNILYRSTDDGASWSNVTMPAGASGNAQFAWHDGYRFLVPLYGVYQMLTSTDGLNFNVRTLPRQYVSETFDGSNLSRPFAVDANKTIIGTWGNTSNSLYTIDGGVTWKYGQVSTITAYATGYPVTINTAGFTGVVLGGAHASNTSTTTQYIVSVADLAGGGAYFKTATINPLRTGAIPYVKVA</sequence>